<organism evidence="2 3">
    <name type="scientific">Streptomyces spiralis</name>
    <dbReference type="NCBI Taxonomy" id="66376"/>
    <lineage>
        <taxon>Bacteria</taxon>
        <taxon>Bacillati</taxon>
        <taxon>Actinomycetota</taxon>
        <taxon>Actinomycetes</taxon>
        <taxon>Kitasatosporales</taxon>
        <taxon>Streptomycetaceae</taxon>
        <taxon>Streptomyces</taxon>
    </lineage>
</organism>
<gene>
    <name evidence="2" type="ORF">GCM10014715_44330</name>
</gene>
<feature type="compositionally biased region" description="Basic and acidic residues" evidence="1">
    <location>
        <begin position="106"/>
        <end position="126"/>
    </location>
</feature>
<dbReference type="AlphaFoldDB" id="A0A919A2K2"/>
<reference evidence="2" key="2">
    <citation type="submission" date="2020-09" db="EMBL/GenBank/DDBJ databases">
        <authorList>
            <person name="Sun Q."/>
            <person name="Ohkuma M."/>
        </authorList>
    </citation>
    <scope>NUCLEOTIDE SEQUENCE</scope>
    <source>
        <strain evidence="2">JCM 3302</strain>
    </source>
</reference>
<keyword evidence="3" id="KW-1185">Reference proteome</keyword>
<reference evidence="2" key="1">
    <citation type="journal article" date="2014" name="Int. J. Syst. Evol. Microbiol.">
        <title>Complete genome sequence of Corynebacterium casei LMG S-19264T (=DSM 44701T), isolated from a smear-ripened cheese.</title>
        <authorList>
            <consortium name="US DOE Joint Genome Institute (JGI-PGF)"/>
            <person name="Walter F."/>
            <person name="Albersmeier A."/>
            <person name="Kalinowski J."/>
            <person name="Ruckert C."/>
        </authorList>
    </citation>
    <scope>NUCLEOTIDE SEQUENCE</scope>
    <source>
        <strain evidence="2">JCM 3302</strain>
    </source>
</reference>
<dbReference type="EMBL" id="BNBC01000021">
    <property type="protein sequence ID" value="GHE83646.1"/>
    <property type="molecule type" value="Genomic_DNA"/>
</dbReference>
<sequence length="150" mass="15698">MSRSALVLIPARDAATSWLSPARLRNDWSRGPSGPGSPACPTRGSPGTGVLSDMASPSSDDRDLSIRTGDGTTDRARPTLQSFTNGQFGLDQWGQARAGASGIAAQRRETPETTKRPGHELRDLAFDRAAFGGHPSDARAQGPSVTASVL</sequence>
<feature type="region of interest" description="Disordered" evidence="1">
    <location>
        <begin position="21"/>
        <end position="150"/>
    </location>
</feature>
<comment type="caution">
    <text evidence="2">The sequence shown here is derived from an EMBL/GenBank/DDBJ whole genome shotgun (WGS) entry which is preliminary data.</text>
</comment>
<accession>A0A919A2K2</accession>
<dbReference type="Proteomes" id="UP000641386">
    <property type="component" value="Unassembled WGS sequence"/>
</dbReference>
<evidence type="ECO:0000313" key="3">
    <source>
        <dbReference type="Proteomes" id="UP000641386"/>
    </source>
</evidence>
<name>A0A919A2K2_9ACTN</name>
<evidence type="ECO:0000256" key="1">
    <source>
        <dbReference type="SAM" id="MobiDB-lite"/>
    </source>
</evidence>
<proteinExistence type="predicted"/>
<protein>
    <submittedName>
        <fullName evidence="2">Uncharacterized protein</fullName>
    </submittedName>
</protein>
<evidence type="ECO:0000313" key="2">
    <source>
        <dbReference type="EMBL" id="GHE83646.1"/>
    </source>
</evidence>